<keyword evidence="5 13" id="KW-0479">Metal-binding</keyword>
<feature type="domain" description="Pyruvate phosphate dikinase AMP/ATP-binding" evidence="15">
    <location>
        <begin position="71"/>
        <end position="378"/>
    </location>
</feature>
<comment type="similarity">
    <text evidence="2 10">Belongs to the PEP-utilizing enzyme family.</text>
</comment>
<evidence type="ECO:0000256" key="8">
    <source>
        <dbReference type="ARBA" id="ARBA00022840"/>
    </source>
</evidence>
<dbReference type="InterPro" id="IPR010121">
    <property type="entry name" value="Pyruvate_phosphate_dikinase"/>
</dbReference>
<proteinExistence type="inferred from homology"/>
<reference evidence="17" key="1">
    <citation type="submission" date="2014-11" db="EMBL/GenBank/DDBJ databases">
        <authorList>
            <person name="Otto D Thomas"/>
            <person name="Naeem Raeece"/>
        </authorList>
    </citation>
    <scope>NUCLEOTIDE SEQUENCE</scope>
</reference>
<dbReference type="InterPro" id="IPR018274">
    <property type="entry name" value="PEP_util_AS"/>
</dbReference>
<dbReference type="Gene3D" id="3.30.1490.20">
    <property type="entry name" value="ATP-grasp fold, A domain"/>
    <property type="match status" value="1"/>
</dbReference>
<dbReference type="SUPFAM" id="SSF51621">
    <property type="entry name" value="Phosphoenolpyruvate/pyruvate domain"/>
    <property type="match status" value="1"/>
</dbReference>
<feature type="domain" description="PEP-utilising enzyme C-terminal" evidence="16">
    <location>
        <begin position="562"/>
        <end position="921"/>
    </location>
</feature>
<dbReference type="InterPro" id="IPR015813">
    <property type="entry name" value="Pyrv/PenolPyrv_kinase-like_dom"/>
</dbReference>
<dbReference type="InterPro" id="IPR002192">
    <property type="entry name" value="PPDK_AMP/ATP-bd"/>
</dbReference>
<evidence type="ECO:0000259" key="14">
    <source>
        <dbReference type="Pfam" id="PF00391"/>
    </source>
</evidence>
<evidence type="ECO:0000256" key="6">
    <source>
        <dbReference type="ARBA" id="ARBA00022741"/>
    </source>
</evidence>
<organism evidence="17">
    <name type="scientific">Chromera velia CCMP2878</name>
    <dbReference type="NCBI Taxonomy" id="1169474"/>
    <lineage>
        <taxon>Eukaryota</taxon>
        <taxon>Sar</taxon>
        <taxon>Alveolata</taxon>
        <taxon>Colpodellida</taxon>
        <taxon>Chromeraceae</taxon>
        <taxon>Chromera</taxon>
    </lineage>
</organism>
<evidence type="ECO:0000256" key="3">
    <source>
        <dbReference type="ARBA" id="ARBA00011994"/>
    </source>
</evidence>
<dbReference type="EMBL" id="CDMZ01005823">
    <property type="protein sequence ID" value="CEM54852.1"/>
    <property type="molecule type" value="Genomic_DNA"/>
</dbReference>
<feature type="binding site" evidence="12">
    <location>
        <position position="809"/>
    </location>
    <ligand>
        <name>substrate</name>
    </ligand>
</feature>
<evidence type="ECO:0000259" key="16">
    <source>
        <dbReference type="Pfam" id="PF02896"/>
    </source>
</evidence>
<comment type="catalytic activity">
    <reaction evidence="10">
        <text>pyruvate + phosphate + ATP = phosphoenolpyruvate + AMP + diphosphate + H(+)</text>
        <dbReference type="Rhea" id="RHEA:10756"/>
        <dbReference type="ChEBI" id="CHEBI:15361"/>
        <dbReference type="ChEBI" id="CHEBI:15378"/>
        <dbReference type="ChEBI" id="CHEBI:30616"/>
        <dbReference type="ChEBI" id="CHEBI:33019"/>
        <dbReference type="ChEBI" id="CHEBI:43474"/>
        <dbReference type="ChEBI" id="CHEBI:58702"/>
        <dbReference type="ChEBI" id="CHEBI:456215"/>
        <dbReference type="EC" id="2.7.9.1"/>
    </reaction>
</comment>
<dbReference type="Pfam" id="PF01326">
    <property type="entry name" value="PPDK_N"/>
    <property type="match status" value="1"/>
</dbReference>
<dbReference type="InterPro" id="IPR008279">
    <property type="entry name" value="PEP-util_enz_mobile_dom"/>
</dbReference>
<dbReference type="PANTHER" id="PTHR22931">
    <property type="entry name" value="PHOSPHOENOLPYRUVATE DIKINASE-RELATED"/>
    <property type="match status" value="1"/>
</dbReference>
<dbReference type="SUPFAM" id="SSF56059">
    <property type="entry name" value="Glutathione synthetase ATP-binding domain-like"/>
    <property type="match status" value="1"/>
</dbReference>
<keyword evidence="6" id="KW-0547">Nucleotide-binding</keyword>
<feature type="active site" description="Tele-phosphohistidine intermediate" evidence="11">
    <location>
        <position position="479"/>
    </location>
</feature>
<evidence type="ECO:0000256" key="2">
    <source>
        <dbReference type="ARBA" id="ARBA00007837"/>
    </source>
</evidence>
<feature type="binding site" evidence="13">
    <location>
        <position position="812"/>
    </location>
    <ligand>
        <name>Mg(2+)</name>
        <dbReference type="ChEBI" id="CHEBI:18420"/>
    </ligand>
</feature>
<dbReference type="GO" id="GO:0046872">
    <property type="term" value="F:metal ion binding"/>
    <property type="evidence" value="ECO:0007669"/>
    <property type="project" value="UniProtKB-UniRule"/>
</dbReference>
<feature type="binding site" evidence="13">
    <location>
        <position position="788"/>
    </location>
    <ligand>
        <name>Mg(2+)</name>
        <dbReference type="ChEBI" id="CHEBI:18420"/>
    </ligand>
</feature>
<dbReference type="InterPro" id="IPR040442">
    <property type="entry name" value="Pyrv_kinase-like_dom_sf"/>
</dbReference>
<dbReference type="Gene3D" id="1.20.80.30">
    <property type="match status" value="1"/>
</dbReference>
<dbReference type="NCBIfam" id="NF004531">
    <property type="entry name" value="PRK05878.1"/>
    <property type="match status" value="1"/>
</dbReference>
<evidence type="ECO:0000256" key="12">
    <source>
        <dbReference type="PIRSR" id="PIRSR000853-2"/>
    </source>
</evidence>
<feature type="binding site" evidence="12">
    <location>
        <position position="788"/>
    </location>
    <ligand>
        <name>substrate</name>
    </ligand>
</feature>
<dbReference type="Gene3D" id="1.10.189.10">
    <property type="entry name" value="Pyruvate Phosphate Dikinase, domain 2"/>
    <property type="match status" value="1"/>
</dbReference>
<dbReference type="AlphaFoldDB" id="A0A0G4ICQ4"/>
<evidence type="ECO:0000256" key="5">
    <source>
        <dbReference type="ARBA" id="ARBA00022723"/>
    </source>
</evidence>
<dbReference type="GO" id="GO:0005524">
    <property type="term" value="F:ATP binding"/>
    <property type="evidence" value="ECO:0007669"/>
    <property type="project" value="UniProtKB-UniRule"/>
</dbReference>
<feature type="binding site" evidence="12">
    <location>
        <position position="660"/>
    </location>
    <ligand>
        <name>substrate</name>
    </ligand>
</feature>
<protein>
    <recommendedName>
        <fullName evidence="3 10">Pyruvate, phosphate dikinase</fullName>
        <ecNumber evidence="3 10">2.7.9.1</ecNumber>
    </recommendedName>
</protein>
<evidence type="ECO:0000313" key="17">
    <source>
        <dbReference type="EMBL" id="CEM54852.1"/>
    </source>
</evidence>
<sequence>MTSAEFPADHKWVYDFGEKTFEGPMDRNLLGGKGRGLAEMTSKGLPIPPGFIVTTETCVYFFQNKGKVPVSLQSQIDKSLALLEKRMDAKFGDVKNPLLVSVRSGARVSMPGMMETILDLGLNDETVKGFAAKMKNERLAWDSYRRFIAMYSNVVDNVNGSYFEQTIKEKRRQQHVDFDIDLSVQSLCELCDEYKQIYRNATGKDFPQDPREQLDSAVKGVFRSWECDKAIAYRRFHGYPDEWGTAVIIMSMVFGNRGEDSATGVGFTRDPSTGDRHFYGEYLPNAQGEDVVAGIRTPQPVNRFQAALTGSTLESLEQRMPECYKQLETIAEILETHFQDMQDVEFTIDAGRLFMLQTRSGKRTGFAAFKIACDMLREELITEDEALMRIEPEHMTQLMTPVFEVRDKVKAADKLACRGLNAGPGAAAGVAVFSSEKAAEWQKQGKKCILVREETSPEDFPGMVASEGILTMRGGATSHAAVVARGLGKPCVCGCSDLVFDEKEGAVFVGPLRKKVLREGDPISIDGTTGQVFFTILQTRPSEIVQILIEKTKKAEDSELFQQFDTLMKIADKHRRMKVYTNADTPHDAAVAKAFGAQGIGLVRTEHMFMAPERLLDVRVMLFSEDEEARKVAVKKLEKYQMEDFVGIFRVMDGAPVTVRLLDPPRHEFLPHSDAENAHLAKHMGITMEKLSEIRHAITEANPMMGHRGCRLGIIYPYLTEMQCRAIFRAAVQVSKEIGKQIKPEIMIPLVSDQRELHHQKLCVEKVAAEIRRETGLELAYSFGSMIELPRAALVADTLAKDAEFFSFGTNDLTQCTFGMSRDDAGAFLPLYVQGVDTADGGRMQILRFEPFQTLDQSGVGELIKMAVSRGKETRRDIKCGICGEHGGDGKSVKFCHTLGLDYVSCSPFRVCVARIAAGQAARAESLEREKVLAGLKQ</sequence>
<dbReference type="PIRSF" id="PIRSF000853">
    <property type="entry name" value="PPDK"/>
    <property type="match status" value="1"/>
</dbReference>
<dbReference type="SUPFAM" id="SSF52009">
    <property type="entry name" value="Phosphohistidine domain"/>
    <property type="match status" value="1"/>
</dbReference>
<evidence type="ECO:0000256" key="11">
    <source>
        <dbReference type="PIRSR" id="PIRSR000853-1"/>
    </source>
</evidence>
<evidence type="ECO:0000256" key="9">
    <source>
        <dbReference type="ARBA" id="ARBA00022842"/>
    </source>
</evidence>
<evidence type="ECO:0000256" key="10">
    <source>
        <dbReference type="PIRNR" id="PIRNR000853"/>
    </source>
</evidence>
<dbReference type="GO" id="GO:0050242">
    <property type="term" value="F:pyruvate, phosphate dikinase activity"/>
    <property type="evidence" value="ECO:0007669"/>
    <property type="project" value="UniProtKB-UniRule"/>
</dbReference>
<accession>A0A0G4ICQ4</accession>
<dbReference type="Gene3D" id="3.30.470.20">
    <property type="entry name" value="ATP-grasp fold, B domain"/>
    <property type="match status" value="1"/>
</dbReference>
<feature type="binding site" evidence="12">
    <location>
        <position position="810"/>
    </location>
    <ligand>
        <name>substrate</name>
    </ligand>
</feature>
<dbReference type="InterPro" id="IPR000121">
    <property type="entry name" value="PEP_util_C"/>
</dbReference>
<evidence type="ECO:0000256" key="1">
    <source>
        <dbReference type="ARBA" id="ARBA00001946"/>
    </source>
</evidence>
<feature type="binding site" evidence="12">
    <location>
        <position position="811"/>
    </location>
    <ligand>
        <name>substrate</name>
    </ligand>
</feature>
<gene>
    <name evidence="17" type="ORF">Cvel_13097</name>
</gene>
<dbReference type="PANTHER" id="PTHR22931:SF9">
    <property type="entry name" value="PYRUVATE, PHOSPHATE DIKINASE 1, CHLOROPLASTIC"/>
    <property type="match status" value="1"/>
</dbReference>
<feature type="domain" description="PEP-utilising enzyme mobile" evidence="14">
    <location>
        <begin position="446"/>
        <end position="530"/>
    </location>
</feature>
<dbReference type="Gene3D" id="3.50.30.10">
    <property type="entry name" value="Phosphohistidine domain"/>
    <property type="match status" value="1"/>
</dbReference>
<keyword evidence="7" id="KW-0418">Kinase</keyword>
<feature type="active site" description="Proton donor" evidence="11">
    <location>
        <position position="883"/>
    </location>
</feature>
<dbReference type="NCBIfam" id="TIGR01828">
    <property type="entry name" value="pyru_phos_dikin"/>
    <property type="match status" value="1"/>
</dbReference>
<evidence type="ECO:0000259" key="15">
    <source>
        <dbReference type="Pfam" id="PF01326"/>
    </source>
</evidence>
<comment type="cofactor">
    <cofactor evidence="1 10 13">
        <name>Mg(2+)</name>
        <dbReference type="ChEBI" id="CHEBI:18420"/>
    </cofactor>
</comment>
<dbReference type="EC" id="2.7.9.1" evidence="3 10"/>
<evidence type="ECO:0000256" key="4">
    <source>
        <dbReference type="ARBA" id="ARBA00022679"/>
    </source>
</evidence>
<feature type="binding site" evidence="12">
    <location>
        <position position="812"/>
    </location>
    <ligand>
        <name>substrate</name>
    </ligand>
</feature>
<keyword evidence="9 13" id="KW-0460">Magnesium</keyword>
<dbReference type="PROSITE" id="PS00370">
    <property type="entry name" value="PEP_ENZYMES_PHOS_SITE"/>
    <property type="match status" value="1"/>
</dbReference>
<dbReference type="InterPro" id="IPR036637">
    <property type="entry name" value="Phosphohistidine_dom_sf"/>
</dbReference>
<name>A0A0G4ICQ4_9ALVE</name>
<dbReference type="GO" id="GO:0016301">
    <property type="term" value="F:kinase activity"/>
    <property type="evidence" value="ECO:0007669"/>
    <property type="project" value="UniProtKB-UniRule"/>
</dbReference>
<feature type="binding site" evidence="12">
    <location>
        <position position="604"/>
    </location>
    <ligand>
        <name>substrate</name>
    </ligand>
</feature>
<evidence type="ECO:0000256" key="13">
    <source>
        <dbReference type="PIRSR" id="PIRSR000853-3"/>
    </source>
</evidence>
<dbReference type="Pfam" id="PF00391">
    <property type="entry name" value="PEP-utilizers"/>
    <property type="match status" value="1"/>
</dbReference>
<dbReference type="VEuPathDB" id="CryptoDB:Cvel_13097"/>
<keyword evidence="8" id="KW-0067">ATP-binding</keyword>
<dbReference type="Gene3D" id="3.20.20.60">
    <property type="entry name" value="Phosphoenolpyruvate-binding domains"/>
    <property type="match status" value="1"/>
</dbReference>
<keyword evidence="4" id="KW-0808">Transferase</keyword>
<dbReference type="Pfam" id="PF02896">
    <property type="entry name" value="PEP-utilizers_C"/>
    <property type="match status" value="1"/>
</dbReference>
<dbReference type="PhylomeDB" id="A0A0G4ICQ4"/>
<dbReference type="InterPro" id="IPR013815">
    <property type="entry name" value="ATP_grasp_subdomain_1"/>
</dbReference>
<evidence type="ECO:0000256" key="7">
    <source>
        <dbReference type="ARBA" id="ARBA00022777"/>
    </source>
</evidence>